<comment type="caution">
    <text evidence="2">The sequence shown here is derived from an EMBL/GenBank/DDBJ whole genome shotgun (WGS) entry which is preliminary data.</text>
</comment>
<dbReference type="Proteomes" id="UP001150941">
    <property type="component" value="Unassembled WGS sequence"/>
</dbReference>
<protein>
    <submittedName>
        <fullName evidence="2">Uncharacterized protein</fullName>
    </submittedName>
</protein>
<name>A0A9W9TBQ3_9EURO</name>
<keyword evidence="3" id="KW-1185">Reference proteome</keyword>
<evidence type="ECO:0000256" key="1">
    <source>
        <dbReference type="SAM" id="MobiDB-lite"/>
    </source>
</evidence>
<sequence>MARCRQKEDESPNAFHSRLSALEKLLPEKLPDQISALLFHTHLVPALQRRIEEQMEVAKTRDEAVAIAQRVWSASQPLGQAKRQNNLNDPPYPSKRGRNDTSPLQGRPPSRSYQQEKANQPGSSSNSALRSSTGTNRRNGYEKRGRAVDSATSPAPWPYVRIKSRFHTPAVVAGSIQTNIDLDTGAECDLVSIEFVRKHNFHPAKASAPRLGAVGELRCPTYGCYTVPIVLTDSRGTIRRFERVCIAVERRLTPGSSPVLLSMTFFADVGVHIYIHDSTSFWFEVNSRTVQLVSARQFEKEVRNCAYVYVVVRLPEEV</sequence>
<proteinExistence type="predicted"/>
<dbReference type="AlphaFoldDB" id="A0A9W9TBQ3"/>
<evidence type="ECO:0000313" key="3">
    <source>
        <dbReference type="Proteomes" id="UP001150941"/>
    </source>
</evidence>
<feature type="region of interest" description="Disordered" evidence="1">
    <location>
        <begin position="76"/>
        <end position="154"/>
    </location>
</feature>
<feature type="compositionally biased region" description="Polar residues" evidence="1">
    <location>
        <begin position="111"/>
        <end position="138"/>
    </location>
</feature>
<dbReference type="EMBL" id="JAPQKS010000008">
    <property type="protein sequence ID" value="KAJ5216858.1"/>
    <property type="molecule type" value="Genomic_DNA"/>
</dbReference>
<dbReference type="RefSeq" id="XP_058325729.1">
    <property type="nucleotide sequence ID" value="XM_058479161.1"/>
</dbReference>
<evidence type="ECO:0000313" key="2">
    <source>
        <dbReference type="EMBL" id="KAJ5216858.1"/>
    </source>
</evidence>
<gene>
    <name evidence="2" type="ORF">N7468_009866</name>
</gene>
<reference evidence="2" key="1">
    <citation type="submission" date="2022-11" db="EMBL/GenBank/DDBJ databases">
        <authorList>
            <person name="Petersen C."/>
        </authorList>
    </citation>
    <scope>NUCLEOTIDE SEQUENCE</scope>
    <source>
        <strain evidence="2">IBT 19713</strain>
    </source>
</reference>
<organism evidence="2 3">
    <name type="scientific">Penicillium chermesinum</name>
    <dbReference type="NCBI Taxonomy" id="63820"/>
    <lineage>
        <taxon>Eukaryota</taxon>
        <taxon>Fungi</taxon>
        <taxon>Dikarya</taxon>
        <taxon>Ascomycota</taxon>
        <taxon>Pezizomycotina</taxon>
        <taxon>Eurotiomycetes</taxon>
        <taxon>Eurotiomycetidae</taxon>
        <taxon>Eurotiales</taxon>
        <taxon>Aspergillaceae</taxon>
        <taxon>Penicillium</taxon>
    </lineage>
</organism>
<reference evidence="2" key="2">
    <citation type="journal article" date="2023" name="IMA Fungus">
        <title>Comparative genomic study of the Penicillium genus elucidates a diverse pangenome and 15 lateral gene transfer events.</title>
        <authorList>
            <person name="Petersen C."/>
            <person name="Sorensen T."/>
            <person name="Nielsen M.R."/>
            <person name="Sondergaard T.E."/>
            <person name="Sorensen J.L."/>
            <person name="Fitzpatrick D.A."/>
            <person name="Frisvad J.C."/>
            <person name="Nielsen K.L."/>
        </authorList>
    </citation>
    <scope>NUCLEOTIDE SEQUENCE</scope>
    <source>
        <strain evidence="2">IBT 19713</strain>
    </source>
</reference>
<feature type="compositionally biased region" description="Polar residues" evidence="1">
    <location>
        <begin position="76"/>
        <end position="88"/>
    </location>
</feature>
<dbReference type="OrthoDB" id="4365070at2759"/>
<dbReference type="GeneID" id="83206465"/>
<accession>A0A9W9TBQ3</accession>